<organism evidence="8 9">
    <name type="scientific">Daphnia sinensis</name>
    <dbReference type="NCBI Taxonomy" id="1820382"/>
    <lineage>
        <taxon>Eukaryota</taxon>
        <taxon>Metazoa</taxon>
        <taxon>Ecdysozoa</taxon>
        <taxon>Arthropoda</taxon>
        <taxon>Crustacea</taxon>
        <taxon>Branchiopoda</taxon>
        <taxon>Diplostraca</taxon>
        <taxon>Cladocera</taxon>
        <taxon>Anomopoda</taxon>
        <taxon>Daphniidae</taxon>
        <taxon>Daphnia</taxon>
        <taxon>Daphnia similis group</taxon>
    </lineage>
</organism>
<comment type="caution">
    <text evidence="8">The sequence shown here is derived from an EMBL/GenBank/DDBJ whole genome shotgun (WGS) entry which is preliminary data.</text>
</comment>
<feature type="domain" description="Matrin-type" evidence="7">
    <location>
        <begin position="53"/>
        <end position="84"/>
    </location>
</feature>
<comment type="subcellular location">
    <subcellularLocation>
        <location evidence="1">Nucleus</location>
    </subcellularLocation>
</comment>
<evidence type="ECO:0000313" key="9">
    <source>
        <dbReference type="Proteomes" id="UP000820818"/>
    </source>
</evidence>
<evidence type="ECO:0000256" key="6">
    <source>
        <dbReference type="SAM" id="MobiDB-lite"/>
    </source>
</evidence>
<keyword evidence="3" id="KW-0863">Zinc-finger</keyword>
<dbReference type="EMBL" id="WJBH02000006">
    <property type="protein sequence ID" value="KAI9556511.1"/>
    <property type="molecule type" value="Genomic_DNA"/>
</dbReference>
<dbReference type="Pfam" id="PF12874">
    <property type="entry name" value="zf-met"/>
    <property type="match status" value="2"/>
</dbReference>
<evidence type="ECO:0000256" key="4">
    <source>
        <dbReference type="ARBA" id="ARBA00022833"/>
    </source>
</evidence>
<evidence type="ECO:0000256" key="1">
    <source>
        <dbReference type="ARBA" id="ARBA00004123"/>
    </source>
</evidence>
<dbReference type="Gene3D" id="3.30.160.60">
    <property type="entry name" value="Classic Zinc Finger"/>
    <property type="match status" value="3"/>
</dbReference>
<dbReference type="GO" id="GO:0003676">
    <property type="term" value="F:nucleic acid binding"/>
    <property type="evidence" value="ECO:0007669"/>
    <property type="project" value="InterPro"/>
</dbReference>
<dbReference type="AlphaFoldDB" id="A0AAD5L5N1"/>
<evidence type="ECO:0000256" key="3">
    <source>
        <dbReference type="ARBA" id="ARBA00022771"/>
    </source>
</evidence>
<dbReference type="SMART" id="SM00451">
    <property type="entry name" value="ZnF_U1"/>
    <property type="match status" value="3"/>
</dbReference>
<evidence type="ECO:0000256" key="2">
    <source>
        <dbReference type="ARBA" id="ARBA00022723"/>
    </source>
</evidence>
<evidence type="ECO:0000256" key="5">
    <source>
        <dbReference type="ARBA" id="ARBA00023242"/>
    </source>
</evidence>
<dbReference type="PROSITE" id="PS50171">
    <property type="entry name" value="ZF_MATRIN"/>
    <property type="match status" value="1"/>
</dbReference>
<dbReference type="InterPro" id="IPR013087">
    <property type="entry name" value="Znf_C2H2_type"/>
</dbReference>
<evidence type="ECO:0000259" key="7">
    <source>
        <dbReference type="PROSITE" id="PS50171"/>
    </source>
</evidence>
<dbReference type="InterPro" id="IPR003604">
    <property type="entry name" value="Matrin/U1-like-C_Znf_C2H2"/>
</dbReference>
<accession>A0AAD5L5N1</accession>
<keyword evidence="4" id="KW-0862">Zinc</keyword>
<dbReference type="SUPFAM" id="SSF57667">
    <property type="entry name" value="beta-beta-alpha zinc fingers"/>
    <property type="match status" value="1"/>
</dbReference>
<protein>
    <recommendedName>
        <fullName evidence="7">Matrin-type domain-containing protein</fullName>
    </recommendedName>
</protein>
<keyword evidence="2" id="KW-0479">Metal-binding</keyword>
<sequence>MPEFFCHQCNTQLNSKQQWDQHLTGGKHMRAAALKLPQAVDLSAAIALSDGSYKCKFCNDFVCSGLIPLEQHVTGQKHMKNVQRATESPIQSSSSSPVKSPPLSSISVMRKVSTTETATDLSLAMVQPDGSYKCKICIDFTCTGPIPMEAHLKGKSHFKNLIRNRLVESLPFEQLNISPPNQRVDSIPNYLTVEERIEKAWKHQTICGYTYDDSFPSLSVGEKIEVLNPHFAFIGKDDPMPNFIKYLNM</sequence>
<feature type="region of interest" description="Disordered" evidence="6">
    <location>
        <begin position="78"/>
        <end position="105"/>
    </location>
</feature>
<dbReference type="GO" id="GO:0008270">
    <property type="term" value="F:zinc ion binding"/>
    <property type="evidence" value="ECO:0007669"/>
    <property type="project" value="UniProtKB-KW"/>
</dbReference>
<gene>
    <name evidence="8" type="ORF">GHT06_016300</name>
</gene>
<dbReference type="SMART" id="SM00355">
    <property type="entry name" value="ZnF_C2H2"/>
    <property type="match status" value="3"/>
</dbReference>
<dbReference type="PANTHER" id="PTHR45762">
    <property type="entry name" value="ZINC FINGER RNA-BINDING PROTEIN"/>
    <property type="match status" value="1"/>
</dbReference>
<dbReference type="GO" id="GO:0005634">
    <property type="term" value="C:nucleus"/>
    <property type="evidence" value="ECO:0007669"/>
    <property type="project" value="UniProtKB-SubCell"/>
</dbReference>
<dbReference type="InterPro" id="IPR000690">
    <property type="entry name" value="Matrin/U1-C_Znf_C2H2"/>
</dbReference>
<dbReference type="Proteomes" id="UP000820818">
    <property type="component" value="Linkage Group LG6"/>
</dbReference>
<dbReference type="InterPro" id="IPR036236">
    <property type="entry name" value="Znf_C2H2_sf"/>
</dbReference>
<keyword evidence="5" id="KW-0539">Nucleus</keyword>
<keyword evidence="9" id="KW-1185">Reference proteome</keyword>
<reference evidence="8 9" key="1">
    <citation type="submission" date="2022-05" db="EMBL/GenBank/DDBJ databases">
        <title>A multi-omics perspective on studying reproductive biology in Daphnia sinensis.</title>
        <authorList>
            <person name="Jia J."/>
        </authorList>
    </citation>
    <scope>NUCLEOTIDE SEQUENCE [LARGE SCALE GENOMIC DNA]</scope>
    <source>
        <strain evidence="8 9">WSL</strain>
    </source>
</reference>
<name>A0AAD5L5N1_9CRUS</name>
<proteinExistence type="predicted"/>
<dbReference type="PANTHER" id="PTHR45762:SF3">
    <property type="entry name" value="ZINC-FINGER PROTEIN AT 72D, ISOFORM B"/>
    <property type="match status" value="1"/>
</dbReference>
<evidence type="ECO:0000313" key="8">
    <source>
        <dbReference type="EMBL" id="KAI9556511.1"/>
    </source>
</evidence>
<feature type="compositionally biased region" description="Low complexity" evidence="6">
    <location>
        <begin position="88"/>
        <end position="105"/>
    </location>
</feature>